<dbReference type="InterPro" id="IPR015867">
    <property type="entry name" value="N-reg_PII/ATP_PRibTrfase_C"/>
</dbReference>
<dbReference type="Proteomes" id="UP000830326">
    <property type="component" value="Chromosome"/>
</dbReference>
<dbReference type="PIRSF" id="PIRSF006483">
    <property type="entry name" value="Membrane_protein_YitT"/>
    <property type="match status" value="1"/>
</dbReference>
<dbReference type="InterPro" id="IPR003740">
    <property type="entry name" value="YitT"/>
</dbReference>
<comment type="subcellular location">
    <subcellularLocation>
        <location evidence="1">Cell membrane</location>
        <topology evidence="1">Multi-pass membrane protein</topology>
    </subcellularLocation>
</comment>
<dbReference type="InterPro" id="IPR051461">
    <property type="entry name" value="UPF0750_membrane"/>
</dbReference>
<evidence type="ECO:0000256" key="6">
    <source>
        <dbReference type="SAM" id="Phobius"/>
    </source>
</evidence>
<dbReference type="Pfam" id="PF10035">
    <property type="entry name" value="DUF2179"/>
    <property type="match status" value="1"/>
</dbReference>
<sequence length="277" mass="30147">MTRIVKDILLIIIGSLIFAIGVNYFAIPNRLSEGGVIGITIVTYYLFEWSPGIVNFVLNTLLVAVGYKFFNKRVIIYTIVAIIFSSLFLHFTVDWGKEINDDTLLAALFAGLAVGLGLGLIFRSGGTSGGSAILARLGNQYLGWSIGKGMLVIDIAVIVGSAFIIGQEKAMYTLISVYVGAKVIDVVVEGANERTAVMIISNHPNEVLDAVTNKMARGITVLDGKGGYTGSQREVLYLVINKHEIVPFRKIILNIDPDAYVTVHGVQEIFRKGYKGR</sequence>
<protein>
    <submittedName>
        <fullName evidence="8">YitT family protein</fullName>
    </submittedName>
</protein>
<evidence type="ECO:0000313" key="9">
    <source>
        <dbReference type="Proteomes" id="UP000830326"/>
    </source>
</evidence>
<dbReference type="Gene3D" id="3.30.70.120">
    <property type="match status" value="1"/>
</dbReference>
<keyword evidence="4 6" id="KW-1133">Transmembrane helix</keyword>
<dbReference type="EMBL" id="CP095075">
    <property type="protein sequence ID" value="UOR10525.1"/>
    <property type="molecule type" value="Genomic_DNA"/>
</dbReference>
<evidence type="ECO:0000256" key="4">
    <source>
        <dbReference type="ARBA" id="ARBA00022989"/>
    </source>
</evidence>
<keyword evidence="3 6" id="KW-0812">Transmembrane</keyword>
<dbReference type="RefSeq" id="WP_245029651.1">
    <property type="nucleotide sequence ID" value="NZ_CP095075.1"/>
</dbReference>
<evidence type="ECO:0000256" key="3">
    <source>
        <dbReference type="ARBA" id="ARBA00022692"/>
    </source>
</evidence>
<dbReference type="InterPro" id="IPR019264">
    <property type="entry name" value="DUF2179"/>
</dbReference>
<feature type="transmembrane region" description="Helical" evidence="6">
    <location>
        <begin position="7"/>
        <end position="27"/>
    </location>
</feature>
<evidence type="ECO:0000256" key="1">
    <source>
        <dbReference type="ARBA" id="ARBA00004651"/>
    </source>
</evidence>
<feature type="domain" description="DUF2179" evidence="7">
    <location>
        <begin position="217"/>
        <end position="269"/>
    </location>
</feature>
<gene>
    <name evidence="8" type="ORF">MUO15_12650</name>
</gene>
<feature type="transmembrane region" description="Helical" evidence="6">
    <location>
        <begin position="142"/>
        <end position="164"/>
    </location>
</feature>
<name>A0ABY4H6N5_9BACI</name>
<feature type="transmembrane region" description="Helical" evidence="6">
    <location>
        <begin position="104"/>
        <end position="122"/>
    </location>
</feature>
<feature type="transmembrane region" description="Helical" evidence="6">
    <location>
        <begin position="47"/>
        <end position="67"/>
    </location>
</feature>
<dbReference type="PANTHER" id="PTHR33545:SF4">
    <property type="entry name" value="UPF0750 MEMBRANE PROTEIN YXKD"/>
    <property type="match status" value="1"/>
</dbReference>
<reference evidence="8" key="1">
    <citation type="submission" date="2022-04" db="EMBL/GenBank/DDBJ databases">
        <title>Halobacillus sp. isolated from saltern.</title>
        <authorList>
            <person name="Won M."/>
            <person name="Lee C.-M."/>
            <person name="Woen H.-Y."/>
            <person name="Kwon S.-W."/>
        </authorList>
    </citation>
    <scope>NUCLEOTIDE SEQUENCE</scope>
    <source>
        <strain evidence="8">SSHM10-5</strain>
    </source>
</reference>
<evidence type="ECO:0000256" key="5">
    <source>
        <dbReference type="ARBA" id="ARBA00023136"/>
    </source>
</evidence>
<keyword evidence="5 6" id="KW-0472">Membrane</keyword>
<evidence type="ECO:0000256" key="2">
    <source>
        <dbReference type="ARBA" id="ARBA00022475"/>
    </source>
</evidence>
<keyword evidence="9" id="KW-1185">Reference proteome</keyword>
<accession>A0ABY4H6N5</accession>
<dbReference type="PANTHER" id="PTHR33545">
    <property type="entry name" value="UPF0750 MEMBRANE PROTEIN YITT-RELATED"/>
    <property type="match status" value="1"/>
</dbReference>
<organism evidence="8 9">
    <name type="scientific">Halobacillus amylolyticus</name>
    <dbReference type="NCBI Taxonomy" id="2932259"/>
    <lineage>
        <taxon>Bacteria</taxon>
        <taxon>Bacillati</taxon>
        <taxon>Bacillota</taxon>
        <taxon>Bacilli</taxon>
        <taxon>Bacillales</taxon>
        <taxon>Bacillaceae</taxon>
        <taxon>Halobacillus</taxon>
    </lineage>
</organism>
<dbReference type="Pfam" id="PF02588">
    <property type="entry name" value="YitT_membrane"/>
    <property type="match status" value="1"/>
</dbReference>
<proteinExistence type="predicted"/>
<keyword evidence="2" id="KW-1003">Cell membrane</keyword>
<evidence type="ECO:0000259" key="7">
    <source>
        <dbReference type="Pfam" id="PF10035"/>
    </source>
</evidence>
<feature type="transmembrane region" description="Helical" evidence="6">
    <location>
        <begin position="74"/>
        <end position="92"/>
    </location>
</feature>
<dbReference type="CDD" id="cd16380">
    <property type="entry name" value="YitT_C"/>
    <property type="match status" value="1"/>
</dbReference>
<evidence type="ECO:0000313" key="8">
    <source>
        <dbReference type="EMBL" id="UOR10525.1"/>
    </source>
</evidence>